<feature type="compositionally biased region" description="Polar residues" evidence="1">
    <location>
        <begin position="1"/>
        <end position="12"/>
    </location>
</feature>
<dbReference type="Proteomes" id="UP000001307">
    <property type="component" value="Unassembled WGS sequence"/>
</dbReference>
<dbReference type="AlphaFoldDB" id="E4XJP7"/>
<keyword evidence="3" id="KW-1185">Reference proteome</keyword>
<name>E4XJP7_OIKDI</name>
<dbReference type="EMBL" id="FN653062">
    <property type="protein sequence ID" value="CBY24681.1"/>
    <property type="molecule type" value="Genomic_DNA"/>
</dbReference>
<evidence type="ECO:0000256" key="1">
    <source>
        <dbReference type="SAM" id="MobiDB-lite"/>
    </source>
</evidence>
<sequence length="127" mass="14576">MPGSPTQKTVRMTTPDAFKNLPEPFETYLTRKSNGRTDSQAEKTGTKVPKTDSAANQGENNRELQERRSSDITVLSLDLDYQSLDSDTLDEVFHDETPKENELQKSQPSGIWNDCKHERYDRARKRE</sequence>
<feature type="region of interest" description="Disordered" evidence="1">
    <location>
        <begin position="89"/>
        <end position="127"/>
    </location>
</feature>
<feature type="compositionally biased region" description="Basic and acidic residues" evidence="1">
    <location>
        <begin position="91"/>
        <end position="103"/>
    </location>
</feature>
<organism evidence="2">
    <name type="scientific">Oikopleura dioica</name>
    <name type="common">Tunicate</name>
    <dbReference type="NCBI Taxonomy" id="34765"/>
    <lineage>
        <taxon>Eukaryota</taxon>
        <taxon>Metazoa</taxon>
        <taxon>Chordata</taxon>
        <taxon>Tunicata</taxon>
        <taxon>Appendicularia</taxon>
        <taxon>Copelata</taxon>
        <taxon>Oikopleuridae</taxon>
        <taxon>Oikopleura</taxon>
    </lineage>
</organism>
<protein>
    <submittedName>
        <fullName evidence="2">Uncharacterized protein</fullName>
    </submittedName>
</protein>
<evidence type="ECO:0000313" key="2">
    <source>
        <dbReference type="EMBL" id="CBY24681.1"/>
    </source>
</evidence>
<dbReference type="InParanoid" id="E4XJP7"/>
<feature type="region of interest" description="Disordered" evidence="1">
    <location>
        <begin position="1"/>
        <end position="69"/>
    </location>
</feature>
<accession>E4XJP7</accession>
<proteinExistence type="predicted"/>
<gene>
    <name evidence="2" type="ORF">GSOID_T00012849001</name>
</gene>
<evidence type="ECO:0000313" key="3">
    <source>
        <dbReference type="Proteomes" id="UP000001307"/>
    </source>
</evidence>
<feature type="compositionally biased region" description="Basic and acidic residues" evidence="1">
    <location>
        <begin position="60"/>
        <end position="69"/>
    </location>
</feature>
<reference evidence="2" key="1">
    <citation type="journal article" date="2010" name="Science">
        <title>Plasticity of animal genome architecture unmasked by rapid evolution of a pelagic tunicate.</title>
        <authorList>
            <person name="Denoeud F."/>
            <person name="Henriet S."/>
            <person name="Mungpakdee S."/>
            <person name="Aury J.M."/>
            <person name="Da Silva C."/>
            <person name="Brinkmann H."/>
            <person name="Mikhaleva J."/>
            <person name="Olsen L.C."/>
            <person name="Jubin C."/>
            <person name="Canestro C."/>
            <person name="Bouquet J.M."/>
            <person name="Danks G."/>
            <person name="Poulain J."/>
            <person name="Campsteijn C."/>
            <person name="Adamski M."/>
            <person name="Cross I."/>
            <person name="Yadetie F."/>
            <person name="Muffato M."/>
            <person name="Louis A."/>
            <person name="Butcher S."/>
            <person name="Tsagkogeorga G."/>
            <person name="Konrad A."/>
            <person name="Singh S."/>
            <person name="Jensen M.F."/>
            <person name="Cong E.H."/>
            <person name="Eikeseth-Otteraa H."/>
            <person name="Noel B."/>
            <person name="Anthouard V."/>
            <person name="Porcel B.M."/>
            <person name="Kachouri-Lafond R."/>
            <person name="Nishino A."/>
            <person name="Ugolini M."/>
            <person name="Chourrout P."/>
            <person name="Nishida H."/>
            <person name="Aasland R."/>
            <person name="Huzurbazar S."/>
            <person name="Westhof E."/>
            <person name="Delsuc F."/>
            <person name="Lehrach H."/>
            <person name="Reinhardt R."/>
            <person name="Weissenbach J."/>
            <person name="Roy S.W."/>
            <person name="Artiguenave F."/>
            <person name="Postlethwait J.H."/>
            <person name="Manak J.R."/>
            <person name="Thompson E.M."/>
            <person name="Jaillon O."/>
            <person name="Du Pasquier L."/>
            <person name="Boudinot P."/>
            <person name="Liberles D.A."/>
            <person name="Volff J.N."/>
            <person name="Philippe H."/>
            <person name="Lenhard B."/>
            <person name="Roest Crollius H."/>
            <person name="Wincker P."/>
            <person name="Chourrout D."/>
        </authorList>
    </citation>
    <scope>NUCLEOTIDE SEQUENCE [LARGE SCALE GENOMIC DNA]</scope>
</reference>